<protein>
    <submittedName>
        <fullName evidence="12">M48 family peptidase</fullName>
    </submittedName>
</protein>
<dbReference type="Pfam" id="PF16491">
    <property type="entry name" value="Peptidase_M48_N"/>
    <property type="match status" value="1"/>
</dbReference>
<dbReference type="Proteomes" id="UP000306477">
    <property type="component" value="Unassembled WGS sequence"/>
</dbReference>
<keyword evidence="1 8" id="KW-0645">Protease</keyword>
<keyword evidence="5 8" id="KW-0482">Metalloprotease</keyword>
<dbReference type="GO" id="GO:0046872">
    <property type="term" value="F:metal ion binding"/>
    <property type="evidence" value="ECO:0007669"/>
    <property type="project" value="UniProtKB-KW"/>
</dbReference>
<feature type="binding site" evidence="7">
    <location>
        <position position="277"/>
    </location>
    <ligand>
        <name>Zn(2+)</name>
        <dbReference type="ChEBI" id="CHEBI:29105"/>
        <note>catalytic</note>
    </ligand>
</feature>
<dbReference type="Pfam" id="PF01435">
    <property type="entry name" value="Peptidase_M48"/>
    <property type="match status" value="1"/>
</dbReference>
<keyword evidence="4 7" id="KW-0862">Zinc</keyword>
<keyword evidence="9" id="KW-1133">Transmembrane helix</keyword>
<evidence type="ECO:0000256" key="4">
    <source>
        <dbReference type="ARBA" id="ARBA00022833"/>
    </source>
</evidence>
<comment type="cofactor">
    <cofactor evidence="7 8">
        <name>Zn(2+)</name>
        <dbReference type="ChEBI" id="CHEBI:29105"/>
    </cofactor>
    <text evidence="7 8">Binds 1 zinc ion per subunit.</text>
</comment>
<evidence type="ECO:0000256" key="5">
    <source>
        <dbReference type="ARBA" id="ARBA00023049"/>
    </source>
</evidence>
<feature type="binding site" evidence="7">
    <location>
        <position position="281"/>
    </location>
    <ligand>
        <name>Zn(2+)</name>
        <dbReference type="ChEBI" id="CHEBI:29105"/>
        <note>catalytic</note>
    </ligand>
</feature>
<feature type="transmembrane region" description="Helical" evidence="9">
    <location>
        <begin position="325"/>
        <end position="344"/>
    </location>
</feature>
<feature type="domain" description="Peptidase M48" evidence="10">
    <location>
        <begin position="207"/>
        <end position="410"/>
    </location>
</feature>
<evidence type="ECO:0000256" key="8">
    <source>
        <dbReference type="RuleBase" id="RU003983"/>
    </source>
</evidence>
<name>A0A4S3PSD7_9BACI</name>
<evidence type="ECO:0000259" key="10">
    <source>
        <dbReference type="Pfam" id="PF01435"/>
    </source>
</evidence>
<dbReference type="GO" id="GO:0071586">
    <property type="term" value="P:CAAX-box protein processing"/>
    <property type="evidence" value="ECO:0007669"/>
    <property type="project" value="InterPro"/>
</dbReference>
<comment type="caution">
    <text evidence="12">The sequence shown here is derived from an EMBL/GenBank/DDBJ whole genome shotgun (WGS) entry which is preliminary data.</text>
</comment>
<feature type="domain" description="CAAX prenyl protease 1 N-terminal" evidence="11">
    <location>
        <begin position="38"/>
        <end position="203"/>
    </location>
</feature>
<evidence type="ECO:0000256" key="9">
    <source>
        <dbReference type="SAM" id="Phobius"/>
    </source>
</evidence>
<feature type="active site" evidence="6">
    <location>
        <position position="278"/>
    </location>
</feature>
<evidence type="ECO:0000256" key="1">
    <source>
        <dbReference type="ARBA" id="ARBA00022670"/>
    </source>
</evidence>
<evidence type="ECO:0000259" key="11">
    <source>
        <dbReference type="Pfam" id="PF16491"/>
    </source>
</evidence>
<dbReference type="GO" id="GO:0004222">
    <property type="term" value="F:metalloendopeptidase activity"/>
    <property type="evidence" value="ECO:0007669"/>
    <property type="project" value="InterPro"/>
</dbReference>
<accession>A0A4S3PSD7</accession>
<evidence type="ECO:0000256" key="3">
    <source>
        <dbReference type="ARBA" id="ARBA00022801"/>
    </source>
</evidence>
<dbReference type="PANTHER" id="PTHR10120">
    <property type="entry name" value="CAAX PRENYL PROTEASE 1"/>
    <property type="match status" value="1"/>
</dbReference>
<dbReference type="InterPro" id="IPR032456">
    <property type="entry name" value="Peptidase_M48_N"/>
</dbReference>
<dbReference type="STRING" id="1033734.GCA_000285535_01358"/>
<dbReference type="InterPro" id="IPR027057">
    <property type="entry name" value="CAXX_Prtase_1"/>
</dbReference>
<evidence type="ECO:0000256" key="7">
    <source>
        <dbReference type="PIRSR" id="PIRSR627057-2"/>
    </source>
</evidence>
<evidence type="ECO:0000313" key="12">
    <source>
        <dbReference type="EMBL" id="THE12637.1"/>
    </source>
</evidence>
<keyword evidence="9" id="KW-0812">Transmembrane</keyword>
<feature type="transmembrane region" description="Helical" evidence="9">
    <location>
        <begin position="287"/>
        <end position="305"/>
    </location>
</feature>
<dbReference type="InterPro" id="IPR001915">
    <property type="entry name" value="Peptidase_M48"/>
</dbReference>
<dbReference type="EMBL" id="SLUB01000015">
    <property type="protein sequence ID" value="THE12637.1"/>
    <property type="molecule type" value="Genomic_DNA"/>
</dbReference>
<feature type="transmembrane region" description="Helical" evidence="9">
    <location>
        <begin position="105"/>
        <end position="126"/>
    </location>
</feature>
<dbReference type="RefSeq" id="WP_136379586.1">
    <property type="nucleotide sequence ID" value="NZ_SLUB01000015.1"/>
</dbReference>
<reference evidence="12 13" key="1">
    <citation type="journal article" date="2019" name="Indoor Air">
        <title>Impacts of indoor surface finishes on bacterial viability.</title>
        <authorList>
            <person name="Hu J."/>
            <person name="Maamar S.B."/>
            <person name="Glawe A.J."/>
            <person name="Gottel N."/>
            <person name="Gilbert J.A."/>
            <person name="Hartmann E.M."/>
        </authorList>
    </citation>
    <scope>NUCLEOTIDE SEQUENCE [LARGE SCALE GENOMIC DNA]</scope>
    <source>
        <strain evidence="12 13">AF060A6</strain>
    </source>
</reference>
<dbReference type="OrthoDB" id="9781930at2"/>
<keyword evidence="3 8" id="KW-0378">Hydrolase</keyword>
<feature type="binding site" evidence="7">
    <location>
        <position position="357"/>
    </location>
    <ligand>
        <name>Zn(2+)</name>
        <dbReference type="ChEBI" id="CHEBI:29105"/>
        <note>catalytic</note>
    </ligand>
</feature>
<comment type="similarity">
    <text evidence="8">Belongs to the peptidase M48 family.</text>
</comment>
<dbReference type="FunFam" id="3.30.2010.10:FF:000010">
    <property type="entry name" value="M48 family peptidase"/>
    <property type="match status" value="1"/>
</dbReference>
<sequence>MKKVIGWSLGIYLVFGLFIAWYLFLGANTDIPAQLKGSPADPQTFMNERELLLSEEYSKIKNLLFFLSVPFEWLIYTLVLVIGISAKFRDWSKVSAKFSILQTAIYLFWLSLLVEVLSFPLSWISYNVSKTYNITVQSTQSWMKDLLIDFWVNYALMILIVGVLFWLIRRNEKRWWFHAWLLSIPFSMFLMFVQPVIIDPLYNDFFPLTNKELETKILEMADRADIPADHVFEVNMSEKTNSLNAYVTGIGSNSRIVLWDTTLQRLNENEILFIMAHEMGHYVMKHIYIGIAGYLVLTLVGLFIISKFMSFMIRKWGHIFKISSVKDIAVLPVFLLLISVLSFVSDPVSNAVSRHQEKSADLYALEMTDDNKAAVSSFQELSKAGLSQVNPPFLVKIFRYGHPTMLERITYTNEFEKSEE</sequence>
<evidence type="ECO:0000313" key="13">
    <source>
        <dbReference type="Proteomes" id="UP000306477"/>
    </source>
</evidence>
<evidence type="ECO:0000256" key="6">
    <source>
        <dbReference type="PIRSR" id="PIRSR627057-1"/>
    </source>
</evidence>
<gene>
    <name evidence="12" type="ORF">E1I69_10610</name>
</gene>
<dbReference type="AlphaFoldDB" id="A0A4S3PSD7"/>
<evidence type="ECO:0000256" key="2">
    <source>
        <dbReference type="ARBA" id="ARBA00022723"/>
    </source>
</evidence>
<dbReference type="Gene3D" id="3.30.2010.10">
    <property type="entry name" value="Metalloproteases ('zincins'), catalytic domain"/>
    <property type="match status" value="1"/>
</dbReference>
<keyword evidence="9" id="KW-0472">Membrane</keyword>
<feature type="transmembrane region" description="Helical" evidence="9">
    <location>
        <begin position="7"/>
        <end position="25"/>
    </location>
</feature>
<keyword evidence="2 7" id="KW-0479">Metal-binding</keyword>
<feature type="active site" description="Proton donor" evidence="6">
    <location>
        <position position="361"/>
    </location>
</feature>
<feature type="transmembrane region" description="Helical" evidence="9">
    <location>
        <begin position="175"/>
        <end position="198"/>
    </location>
</feature>
<organism evidence="12 13">
    <name type="scientific">Bacillus timonensis</name>
    <dbReference type="NCBI Taxonomy" id="1033734"/>
    <lineage>
        <taxon>Bacteria</taxon>
        <taxon>Bacillati</taxon>
        <taxon>Bacillota</taxon>
        <taxon>Bacilli</taxon>
        <taxon>Bacillales</taxon>
        <taxon>Bacillaceae</taxon>
        <taxon>Bacillus</taxon>
    </lineage>
</organism>
<dbReference type="CDD" id="cd07343">
    <property type="entry name" value="M48A_Zmpste24p_like"/>
    <property type="match status" value="1"/>
</dbReference>
<proteinExistence type="inferred from homology"/>
<feature type="transmembrane region" description="Helical" evidence="9">
    <location>
        <begin position="146"/>
        <end position="168"/>
    </location>
</feature>
<feature type="transmembrane region" description="Helical" evidence="9">
    <location>
        <begin position="63"/>
        <end position="84"/>
    </location>
</feature>
<keyword evidence="13" id="KW-1185">Reference proteome</keyword>